<evidence type="ECO:0000313" key="8">
    <source>
        <dbReference type="Proteomes" id="UP001320420"/>
    </source>
</evidence>
<evidence type="ECO:0000256" key="1">
    <source>
        <dbReference type="ARBA" id="ARBA00004173"/>
    </source>
</evidence>
<comment type="similarity">
    <text evidence="2">Belongs to the mitochondrion-specific ribosomal protein mS33 family.</text>
</comment>
<comment type="subcellular location">
    <subcellularLocation>
        <location evidence="1">Mitochondrion</location>
    </subcellularLocation>
</comment>
<organism evidence="7 8">
    <name type="scientific">Diatrype stigma</name>
    <dbReference type="NCBI Taxonomy" id="117547"/>
    <lineage>
        <taxon>Eukaryota</taxon>
        <taxon>Fungi</taxon>
        <taxon>Dikarya</taxon>
        <taxon>Ascomycota</taxon>
        <taxon>Pezizomycotina</taxon>
        <taxon>Sordariomycetes</taxon>
        <taxon>Xylariomycetidae</taxon>
        <taxon>Xylariales</taxon>
        <taxon>Diatrypaceae</taxon>
        <taxon>Diatrype</taxon>
    </lineage>
</organism>
<evidence type="ECO:0000313" key="7">
    <source>
        <dbReference type="EMBL" id="KAK7752254.1"/>
    </source>
</evidence>
<dbReference type="Proteomes" id="UP001320420">
    <property type="component" value="Unassembled WGS sequence"/>
</dbReference>
<evidence type="ECO:0000256" key="3">
    <source>
        <dbReference type="ARBA" id="ARBA00022980"/>
    </source>
</evidence>
<evidence type="ECO:0000256" key="4">
    <source>
        <dbReference type="ARBA" id="ARBA00023128"/>
    </source>
</evidence>
<dbReference type="EMBL" id="JAKJXP020000040">
    <property type="protein sequence ID" value="KAK7752254.1"/>
    <property type="molecule type" value="Genomic_DNA"/>
</dbReference>
<gene>
    <name evidence="7" type="ORF">SLS62_005788</name>
</gene>
<sequence>MAVPRARVLDLLKAQCQIFSTTYNPDNVRMGNKILRQRLKGPSMAKYYPPRGPDIKTIAKVFKPYNLELIDAEEMDRQEHLAGQVIRDLRLLVDGQLTLW</sequence>
<dbReference type="GO" id="GO:0005840">
    <property type="term" value="C:ribosome"/>
    <property type="evidence" value="ECO:0007669"/>
    <property type="project" value="UniProtKB-KW"/>
</dbReference>
<protein>
    <recommendedName>
        <fullName evidence="6">Small ribosomal subunit protein mS33</fullName>
    </recommendedName>
</protein>
<dbReference type="AlphaFoldDB" id="A0AAN9YS83"/>
<keyword evidence="3" id="KW-0689">Ribosomal protein</keyword>
<dbReference type="Pfam" id="PF08293">
    <property type="entry name" value="MRP-S33"/>
    <property type="match status" value="1"/>
</dbReference>
<keyword evidence="8" id="KW-1185">Reference proteome</keyword>
<dbReference type="GO" id="GO:1990904">
    <property type="term" value="C:ribonucleoprotein complex"/>
    <property type="evidence" value="ECO:0007669"/>
    <property type="project" value="UniProtKB-KW"/>
</dbReference>
<dbReference type="PANTHER" id="PTHR13362">
    <property type="entry name" value="MITOCHONDRIAL RIBOSOMAL PROTEIN S33"/>
    <property type="match status" value="1"/>
</dbReference>
<reference evidence="7 8" key="1">
    <citation type="submission" date="2024-02" db="EMBL/GenBank/DDBJ databases">
        <title>De novo assembly and annotation of 12 fungi associated with fruit tree decline syndrome in Ontario, Canada.</title>
        <authorList>
            <person name="Sulman M."/>
            <person name="Ellouze W."/>
            <person name="Ilyukhin E."/>
        </authorList>
    </citation>
    <scope>NUCLEOTIDE SEQUENCE [LARGE SCALE GENOMIC DNA]</scope>
    <source>
        <strain evidence="7 8">M11/M66-122</strain>
    </source>
</reference>
<evidence type="ECO:0000256" key="5">
    <source>
        <dbReference type="ARBA" id="ARBA00023274"/>
    </source>
</evidence>
<dbReference type="GO" id="GO:0005739">
    <property type="term" value="C:mitochondrion"/>
    <property type="evidence" value="ECO:0007669"/>
    <property type="project" value="UniProtKB-SubCell"/>
</dbReference>
<dbReference type="PANTHER" id="PTHR13362:SF2">
    <property type="entry name" value="SMALL RIBOSOMAL SUBUNIT PROTEIN MS33"/>
    <property type="match status" value="1"/>
</dbReference>
<proteinExistence type="inferred from homology"/>
<evidence type="ECO:0000256" key="2">
    <source>
        <dbReference type="ARBA" id="ARBA00008970"/>
    </source>
</evidence>
<accession>A0AAN9YS83</accession>
<keyword evidence="4" id="KW-0496">Mitochondrion</keyword>
<evidence type="ECO:0000256" key="6">
    <source>
        <dbReference type="ARBA" id="ARBA00035132"/>
    </source>
</evidence>
<name>A0AAN9YS83_9PEZI</name>
<comment type="caution">
    <text evidence="7">The sequence shown here is derived from an EMBL/GenBank/DDBJ whole genome shotgun (WGS) entry which is preliminary data.</text>
</comment>
<keyword evidence="5" id="KW-0687">Ribonucleoprotein</keyword>
<dbReference type="InterPro" id="IPR013219">
    <property type="entry name" value="Ribosomal_mS33"/>
</dbReference>